<accession>A0ABP8PKI5</accession>
<dbReference type="InterPro" id="IPR014710">
    <property type="entry name" value="RmlC-like_jellyroll"/>
</dbReference>
<protein>
    <submittedName>
        <fullName evidence="2">Family 2B encapsulin nanocompartment shell protein</fullName>
    </submittedName>
</protein>
<dbReference type="PROSITE" id="PS50042">
    <property type="entry name" value="CNMP_BINDING_3"/>
    <property type="match status" value="1"/>
</dbReference>
<dbReference type="Pfam" id="PF00027">
    <property type="entry name" value="cNMP_binding"/>
    <property type="match status" value="1"/>
</dbReference>
<dbReference type="InterPro" id="IPR018490">
    <property type="entry name" value="cNMP-bd_dom_sf"/>
</dbReference>
<sequence>MTSDAIAEQAAEHDRLSLGTQAARNLATTTKTVPQMQGITSRWLLRELPWVEVSGGTYRVNRRLKLAVGRGRVGFVQTGADDVRIVPETLAELPLLRGFDDTAVLADLARRFVLRHFEPGEVIAESGAPVTDVFIIAHGKVEQRGTGAYGDVQHRGVLIDGTHLGDEALHRSEPVWRHTYKAITAGTLMTLSRRSLQEVLDGSSRLRSHIAERLAVTGRPVNRKGEAEVAVASGHHGEPTLPGAFVDYDPAPREYELGVVQTVLRVHSRVHDLYSDPMDQLEQQLRLVVEEIREGQERELLNNREFGLLHNAEYDQRISTRHGPPTPDDMDELLTRRRGTRLFLAHPKAIAAFMRECSRRGVYPTTVVEDGQAVTAWRGVPIFPCDKLPVSAGQTTTIAAMRLGEDDQGVVGLRQTGLPHEYAPGLNVRFMGIDERALTHYLVSAYASVAVLVPDAIGLLENVDIAGARD</sequence>
<dbReference type="InterPro" id="IPR000595">
    <property type="entry name" value="cNMP-bd_dom"/>
</dbReference>
<proteinExistence type="predicted"/>
<name>A0ABP8PKI5_9ACTN</name>
<dbReference type="InterPro" id="IPR045641">
    <property type="entry name" value="SrpI-like"/>
</dbReference>
<dbReference type="NCBIfam" id="NF041163">
    <property type="entry name" value="encap_f2b"/>
    <property type="match status" value="1"/>
</dbReference>
<keyword evidence="3" id="KW-1185">Reference proteome</keyword>
<dbReference type="InterPro" id="IPR050397">
    <property type="entry name" value="Env_Response_Regulators"/>
</dbReference>
<comment type="caution">
    <text evidence="2">The sequence shown here is derived from an EMBL/GenBank/DDBJ whole genome shotgun (WGS) entry which is preliminary data.</text>
</comment>
<dbReference type="PANTHER" id="PTHR24567:SF74">
    <property type="entry name" value="HTH-TYPE TRANSCRIPTIONAL REGULATOR ARCR"/>
    <property type="match status" value="1"/>
</dbReference>
<evidence type="ECO:0000313" key="2">
    <source>
        <dbReference type="EMBL" id="GAA4487465.1"/>
    </source>
</evidence>
<dbReference type="InterPro" id="IPR049817">
    <property type="entry name" value="Encap_f2b"/>
</dbReference>
<dbReference type="SMART" id="SM00100">
    <property type="entry name" value="cNMP"/>
    <property type="match status" value="1"/>
</dbReference>
<dbReference type="RefSeq" id="WP_345459164.1">
    <property type="nucleotide sequence ID" value="NZ_BAABHF010000012.1"/>
</dbReference>
<dbReference type="Gene3D" id="2.60.120.10">
    <property type="entry name" value="Jelly Rolls"/>
    <property type="match status" value="1"/>
</dbReference>
<dbReference type="PANTHER" id="PTHR24567">
    <property type="entry name" value="CRP FAMILY TRANSCRIPTIONAL REGULATORY PROTEIN"/>
    <property type="match status" value="1"/>
</dbReference>
<reference evidence="3" key="1">
    <citation type="journal article" date="2019" name="Int. J. Syst. Evol. Microbiol.">
        <title>The Global Catalogue of Microorganisms (GCM) 10K type strain sequencing project: providing services to taxonomists for standard genome sequencing and annotation.</title>
        <authorList>
            <consortium name="The Broad Institute Genomics Platform"/>
            <consortium name="The Broad Institute Genome Sequencing Center for Infectious Disease"/>
            <person name="Wu L."/>
            <person name="Ma J."/>
        </authorList>
    </citation>
    <scope>NUCLEOTIDE SEQUENCE [LARGE SCALE GENOMIC DNA]</scope>
    <source>
        <strain evidence="3">JCM 17933</strain>
    </source>
</reference>
<organism evidence="2 3">
    <name type="scientific">Actinoallomurus oryzae</name>
    <dbReference type="NCBI Taxonomy" id="502180"/>
    <lineage>
        <taxon>Bacteria</taxon>
        <taxon>Bacillati</taxon>
        <taxon>Actinomycetota</taxon>
        <taxon>Actinomycetes</taxon>
        <taxon>Streptosporangiales</taxon>
        <taxon>Thermomonosporaceae</taxon>
        <taxon>Actinoallomurus</taxon>
    </lineage>
</organism>
<dbReference type="Proteomes" id="UP001500503">
    <property type="component" value="Unassembled WGS sequence"/>
</dbReference>
<evidence type="ECO:0000313" key="3">
    <source>
        <dbReference type="Proteomes" id="UP001500503"/>
    </source>
</evidence>
<evidence type="ECO:0000259" key="1">
    <source>
        <dbReference type="PROSITE" id="PS50042"/>
    </source>
</evidence>
<gene>
    <name evidence="2" type="ORF">GCM10023191_015370</name>
</gene>
<dbReference type="EMBL" id="BAABHF010000012">
    <property type="protein sequence ID" value="GAA4487465.1"/>
    <property type="molecule type" value="Genomic_DNA"/>
</dbReference>
<dbReference type="SUPFAM" id="SSF51206">
    <property type="entry name" value="cAMP-binding domain-like"/>
    <property type="match status" value="1"/>
</dbReference>
<dbReference type="CDD" id="cd00038">
    <property type="entry name" value="CAP_ED"/>
    <property type="match status" value="1"/>
</dbReference>
<feature type="domain" description="Cyclic nucleotide-binding" evidence="1">
    <location>
        <begin position="101"/>
        <end position="217"/>
    </location>
</feature>
<dbReference type="Pfam" id="PF19307">
    <property type="entry name" value="SrpI-like"/>
    <property type="match status" value="1"/>
</dbReference>